<gene>
    <name evidence="3" type="ORF">BHE18_16735</name>
</gene>
<dbReference type="SUPFAM" id="SSF55961">
    <property type="entry name" value="Bet v1-like"/>
    <property type="match status" value="1"/>
</dbReference>
<evidence type="ECO:0000313" key="3">
    <source>
        <dbReference type="EMBL" id="OIU68573.1"/>
    </source>
</evidence>
<dbReference type="InterPro" id="IPR013538">
    <property type="entry name" value="ASHA1/2-like_C"/>
</dbReference>
<organism evidence="3 4">
    <name type="scientific">Rossellomorea aquimaris</name>
    <dbReference type="NCBI Taxonomy" id="189382"/>
    <lineage>
        <taxon>Bacteria</taxon>
        <taxon>Bacillati</taxon>
        <taxon>Bacillota</taxon>
        <taxon>Bacilli</taxon>
        <taxon>Bacillales</taxon>
        <taxon>Bacillaceae</taxon>
        <taxon>Rossellomorea</taxon>
    </lineage>
</organism>
<dbReference type="CDD" id="cd08897">
    <property type="entry name" value="SRPBCC_CalC_Aha1-like_4"/>
    <property type="match status" value="1"/>
</dbReference>
<proteinExistence type="inferred from homology"/>
<dbReference type="Pfam" id="PF08327">
    <property type="entry name" value="AHSA1"/>
    <property type="match status" value="1"/>
</dbReference>
<comment type="similarity">
    <text evidence="1">Belongs to the AHA1 family.</text>
</comment>
<dbReference type="AlphaFoldDB" id="A0A1J6VTG6"/>
<name>A0A1J6VTG6_9BACI</name>
<evidence type="ECO:0000313" key="4">
    <source>
        <dbReference type="Proteomes" id="UP000182062"/>
    </source>
</evidence>
<dbReference type="InterPro" id="IPR023393">
    <property type="entry name" value="START-like_dom_sf"/>
</dbReference>
<sequence>MGTSDKITIQTTVQAPVEKVWEYWTEPNHITKWNAASDDWHTPFAENDLRIGGKFLSRMEARDGSFGFDFGGTYDEVKTNEVIAYSMEDGRTVSITFKGHGNETEIVETFDPDSENPVDMQQQGWQAILDRFKNYVEN</sequence>
<dbReference type="EMBL" id="MINN01000128">
    <property type="protein sequence ID" value="OIU68573.1"/>
    <property type="molecule type" value="Genomic_DNA"/>
</dbReference>
<evidence type="ECO:0000259" key="2">
    <source>
        <dbReference type="Pfam" id="PF08327"/>
    </source>
</evidence>
<feature type="domain" description="Activator of Hsp90 ATPase homologue 1/2-like C-terminal" evidence="2">
    <location>
        <begin position="15"/>
        <end position="137"/>
    </location>
</feature>
<comment type="caution">
    <text evidence="3">The sequence shown here is derived from an EMBL/GenBank/DDBJ whole genome shotgun (WGS) entry which is preliminary data.</text>
</comment>
<dbReference type="Proteomes" id="UP000182062">
    <property type="component" value="Unassembled WGS sequence"/>
</dbReference>
<accession>A0A1J6VTG6</accession>
<dbReference type="RefSeq" id="WP_071620001.1">
    <property type="nucleotide sequence ID" value="NZ_MINN01000128.1"/>
</dbReference>
<evidence type="ECO:0000256" key="1">
    <source>
        <dbReference type="ARBA" id="ARBA00006817"/>
    </source>
</evidence>
<keyword evidence="4" id="KW-1185">Reference proteome</keyword>
<dbReference type="OrthoDB" id="384974at2"/>
<reference evidence="3 4" key="1">
    <citation type="submission" date="2016-09" db="EMBL/GenBank/DDBJ databases">
        <title>Bacillus aquimaris SAMM genome sequence reveals colonization and biosurfactant production capacities.</title>
        <authorList>
            <person name="Waghmode S.R."/>
            <person name="Suryavanshi M.V."/>
        </authorList>
    </citation>
    <scope>NUCLEOTIDE SEQUENCE [LARGE SCALE GENOMIC DNA]</scope>
    <source>
        <strain evidence="3 4">SAMM</strain>
    </source>
</reference>
<protein>
    <submittedName>
        <fullName evidence="3">Polyketide cyclase</fullName>
    </submittedName>
</protein>
<dbReference type="Gene3D" id="3.30.530.20">
    <property type="match status" value="1"/>
</dbReference>